<gene>
    <name evidence="1" type="ORF">FRZ06_01440</name>
</gene>
<evidence type="ECO:0000313" key="2">
    <source>
        <dbReference type="Proteomes" id="UP000594014"/>
    </source>
</evidence>
<keyword evidence="1" id="KW-0378">Hydrolase</keyword>
<evidence type="ECO:0000313" key="1">
    <source>
        <dbReference type="EMBL" id="QOX62104.1"/>
    </source>
</evidence>
<reference evidence="1" key="1">
    <citation type="submission" date="2019-08" db="EMBL/GenBank/DDBJ databases">
        <title>Genome sequence of Clostridiales bacterium MT110.</title>
        <authorList>
            <person name="Cao J."/>
        </authorList>
    </citation>
    <scope>NUCLEOTIDE SEQUENCE</scope>
    <source>
        <strain evidence="1">MT110</strain>
    </source>
</reference>
<dbReference type="EMBL" id="CP042469">
    <property type="protein sequence ID" value="QOX62104.1"/>
    <property type="molecule type" value="Genomic_DNA"/>
</dbReference>
<proteinExistence type="predicted"/>
<keyword evidence="2" id="KW-1185">Reference proteome</keyword>
<accession>A0ACD1A6S9</accession>
<name>A0ACD1A6S9_9FIRM</name>
<protein>
    <submittedName>
        <fullName evidence="1">Glycoside hydrolase family 18 protein</fullName>
    </submittedName>
</protein>
<dbReference type="Proteomes" id="UP000594014">
    <property type="component" value="Chromosome"/>
</dbReference>
<organism evidence="1 2">
    <name type="scientific">Anoxybacterium hadale</name>
    <dbReference type="NCBI Taxonomy" id="3408580"/>
    <lineage>
        <taxon>Bacteria</taxon>
        <taxon>Bacillati</taxon>
        <taxon>Bacillota</taxon>
        <taxon>Clostridia</taxon>
        <taxon>Peptostreptococcales</taxon>
        <taxon>Anaerovoracaceae</taxon>
        <taxon>Anoxybacterium</taxon>
    </lineage>
</organism>
<sequence length="420" mass="47538">MRKEDRVCYTCLIIPDCILEADLMRVKKIVVLFLIVFFGTGFFSHNALASELKLTELELTVPILTKPILTEPILAGYYTAWSAYSGYTPDQIEASQLTHISYAFAEIGSDLRIRMGYPDIDPKNFMLLQQLKQQNPQLKTLISVGGWTWSGRFSDAALTEKNRQVFAESCITFMKQFGFDGIDLDWEYPVAGGLTSNKTRPEDKKNFTLLIKTLREALDQQGAADDKQYLLTIAGGAGSSYIKNTELALIHEYLDFAVIMTYDFHGPWDKYTDFLSPLYISSNSSPQYQASFDTGVTGWLNASFPAKKLVAGVPFYGYLYSTTGSGNDGLHQSFSKGKAISYQKIIELYVTNPEYRRFFHPQSKVPWLYNGCDFISYEDKESIFFKAQYIKSKKLAGAMIWELSHDKNGDLLNALQEGFK</sequence>